<dbReference type="Proteomes" id="UP000002866">
    <property type="component" value="Chromosome 1"/>
</dbReference>
<reference evidence="1 2" key="1">
    <citation type="journal article" date="2011" name="Proc. Natl. Acad. Sci. U.S.A.">
        <title>Evolutionary erosion of yeast sex chromosomes by mating-type switching accidents.</title>
        <authorList>
            <person name="Gordon J.L."/>
            <person name="Armisen D."/>
            <person name="Proux-Wera E."/>
            <person name="Oheigeartaigh S.S."/>
            <person name="Byrne K.P."/>
            <person name="Wolfe K.H."/>
        </authorList>
    </citation>
    <scope>NUCLEOTIDE SEQUENCE [LARGE SCALE GENOMIC DNA]</scope>
    <source>
        <strain evidence="2">ATCC 34711 / CBS 6284 / DSM 70876 / NBRC 10599 / NRRL Y-10934 / UCD 77-7</strain>
    </source>
</reference>
<dbReference type="InterPro" id="IPR011989">
    <property type="entry name" value="ARM-like"/>
</dbReference>
<name>I2GXH8_HENB6</name>
<dbReference type="AlphaFoldDB" id="I2GXH8"/>
<evidence type="ECO:0000313" key="1">
    <source>
        <dbReference type="EMBL" id="CCH58830.1"/>
    </source>
</evidence>
<evidence type="ECO:0008006" key="3">
    <source>
        <dbReference type="Google" id="ProtNLM"/>
    </source>
</evidence>
<organism evidence="1 2">
    <name type="scientific">Henningerozyma blattae (strain ATCC 34711 / CBS 6284 / DSM 70876 / NBRC 10599 / NRRL Y-10934 / UCD 77-7)</name>
    <name type="common">Yeast</name>
    <name type="synonym">Tetrapisispora blattae</name>
    <dbReference type="NCBI Taxonomy" id="1071380"/>
    <lineage>
        <taxon>Eukaryota</taxon>
        <taxon>Fungi</taxon>
        <taxon>Dikarya</taxon>
        <taxon>Ascomycota</taxon>
        <taxon>Saccharomycotina</taxon>
        <taxon>Saccharomycetes</taxon>
        <taxon>Saccharomycetales</taxon>
        <taxon>Saccharomycetaceae</taxon>
        <taxon>Henningerozyma</taxon>
    </lineage>
</organism>
<dbReference type="EMBL" id="HE806316">
    <property type="protein sequence ID" value="CCH58830.1"/>
    <property type="molecule type" value="Genomic_DNA"/>
</dbReference>
<dbReference type="GeneID" id="14493482"/>
<proteinExistence type="predicted"/>
<protein>
    <recommendedName>
        <fullName evidence="3">TATA-binding protein interacting (TIP20) domain-containing protein</fullName>
    </recommendedName>
</protein>
<dbReference type="InParanoid" id="I2GXH8"/>
<dbReference type="OMA" id="ICERRIR"/>
<dbReference type="eggNOG" id="ENOG502S2GH">
    <property type="taxonomic scope" value="Eukaryota"/>
</dbReference>
<dbReference type="Gene3D" id="1.25.10.10">
    <property type="entry name" value="Leucine-rich Repeat Variant"/>
    <property type="match status" value="1"/>
</dbReference>
<dbReference type="KEGG" id="tbl:TBLA_0A10520"/>
<gene>
    <name evidence="1" type="primary">TBLA0A10520</name>
    <name evidence="1" type="ORF">TBLA_0A10520</name>
</gene>
<keyword evidence="2" id="KW-1185">Reference proteome</keyword>
<accession>I2GXH8</accession>
<evidence type="ECO:0000313" key="2">
    <source>
        <dbReference type="Proteomes" id="UP000002866"/>
    </source>
</evidence>
<dbReference type="HOGENOM" id="CLU_026649_0_0_1"/>
<dbReference type="FunCoup" id="I2GXH8">
    <property type="interactions" value="38"/>
</dbReference>
<dbReference type="RefSeq" id="XP_004178349.1">
    <property type="nucleotide sequence ID" value="XM_004178301.1"/>
</dbReference>
<sequence length="691" mass="79982">MILREGFPIDDNSTELKTLVENLLFPILEKETNIQILDLVTTEVFPKVISKCIASNGKSIGNRRDNSWYDSIIVRPLLQIFFKNSQNFALLQSLCSVLKVTRTCSHFPYLGKDLVGLFLGYIQRDESNSTNLNRMWNDWEILTSLITISYSRKNHKISADVLEGVIELTNKKDNLQNHEKELLIETISHSASHTLSLCFHKLSINQLMVSTEIWYKFSDFVEEMFNSKIIEGLNCILDDSQILFDDILPLLSITNNLSPYFAIDVFNETDQNTKDDTQEVKELTKDASKEDAKKAVNWQTKKLSSKCIGNLLITLYRIFLEVVKKLQMEVESTILSFDSAPSNRNLSNTNEEEDADQQIYLDDLEMEESDEGEMLFEDNIEDANISISLEYNYPILCNILKLIVEILQHIDNSELNPYFIKSNQELCKLFEFEGILQNSTLNVNLLNELERSEEMIPTLKQIESTTDIPLELIQNMDKDSLMEHKFAVLKFIKQQLEQPEVTLDNIQIGLTTIEQLISAVSYSDIHVVLGQWLLPLLKVNKTFVNVLKVGNMKQSIDEGVSVRTMAYTILLQLNLDYQTSCKTLKIVINQGIKDSDNIINETSLKILNNLLSKYYLEIEGLNKEWYNDILLERVKYRVAKWHESLKNRDNMLKDSSLAHRITPQQMQEWKLTDEKMHKFVDIFEVEYPRIE</sequence>
<dbReference type="OrthoDB" id="4034650at2759"/>